<dbReference type="Proteomes" id="UP001488805">
    <property type="component" value="Unassembled WGS sequence"/>
</dbReference>
<organism evidence="1 2">
    <name type="scientific">Zoarces viviparus</name>
    <name type="common">Viviparous eelpout</name>
    <name type="synonym">Blennius viviparus</name>
    <dbReference type="NCBI Taxonomy" id="48416"/>
    <lineage>
        <taxon>Eukaryota</taxon>
        <taxon>Metazoa</taxon>
        <taxon>Chordata</taxon>
        <taxon>Craniata</taxon>
        <taxon>Vertebrata</taxon>
        <taxon>Euteleostomi</taxon>
        <taxon>Actinopterygii</taxon>
        <taxon>Neopterygii</taxon>
        <taxon>Teleostei</taxon>
        <taxon>Neoteleostei</taxon>
        <taxon>Acanthomorphata</taxon>
        <taxon>Eupercaria</taxon>
        <taxon>Perciformes</taxon>
        <taxon>Cottioidei</taxon>
        <taxon>Zoarcales</taxon>
        <taxon>Zoarcidae</taxon>
        <taxon>Zoarcinae</taxon>
        <taxon>Zoarces</taxon>
    </lineage>
</organism>
<gene>
    <name evidence="1" type="ORF">VZT92_005637</name>
</gene>
<reference evidence="1 2" key="1">
    <citation type="journal article" date="2024" name="Genome Biol. Evol.">
        <title>Chromosome-level genome assembly of the viviparous eelpout Zoarces viviparus.</title>
        <authorList>
            <person name="Fuhrmann N."/>
            <person name="Brasseur M.V."/>
            <person name="Bakowski C.E."/>
            <person name="Podsiadlowski L."/>
            <person name="Prost S."/>
            <person name="Krehenwinkel H."/>
            <person name="Mayer C."/>
        </authorList>
    </citation>
    <scope>NUCLEOTIDE SEQUENCE [LARGE SCALE GENOMIC DNA]</scope>
    <source>
        <strain evidence="1">NO-MEL_2022_Ind0_liver</strain>
    </source>
</reference>
<keyword evidence="2" id="KW-1185">Reference proteome</keyword>
<evidence type="ECO:0000313" key="1">
    <source>
        <dbReference type="EMBL" id="KAK9538079.1"/>
    </source>
</evidence>
<comment type="caution">
    <text evidence="1">The sequence shown here is derived from an EMBL/GenBank/DDBJ whole genome shotgun (WGS) entry which is preliminary data.</text>
</comment>
<dbReference type="EMBL" id="JBCEZU010000034">
    <property type="protein sequence ID" value="KAK9538079.1"/>
    <property type="molecule type" value="Genomic_DNA"/>
</dbReference>
<sequence length="83" mass="9097">MVIAVSRLAFWVESARVGVERVARSRQRSSILCGTPRTAPRVLGLEPGWCSLCAPPAKRGTTRNNLQKTFRDSGIPVVGEDME</sequence>
<proteinExistence type="predicted"/>
<accession>A0AAW1FT82</accession>
<protein>
    <submittedName>
        <fullName evidence="1">Uncharacterized protein</fullName>
    </submittedName>
</protein>
<dbReference type="AlphaFoldDB" id="A0AAW1FT82"/>
<name>A0AAW1FT82_ZOAVI</name>
<evidence type="ECO:0000313" key="2">
    <source>
        <dbReference type="Proteomes" id="UP001488805"/>
    </source>
</evidence>